<name>A0A1I5US99_9FIRM</name>
<accession>A0A1I5US99</accession>
<evidence type="ECO:0000313" key="4">
    <source>
        <dbReference type="Proteomes" id="UP000198577"/>
    </source>
</evidence>
<dbReference type="Proteomes" id="UP000198577">
    <property type="component" value="Unassembled WGS sequence"/>
</dbReference>
<keyword evidence="1" id="KW-0175">Coiled coil</keyword>
<reference evidence="3 4" key="1">
    <citation type="submission" date="2016-10" db="EMBL/GenBank/DDBJ databases">
        <authorList>
            <person name="de Groot N.N."/>
        </authorList>
    </citation>
    <scope>NUCLEOTIDE SEQUENCE [LARGE SCALE GENOMIC DNA]</scope>
    <source>
        <strain evidence="3 4">DSM 20678</strain>
    </source>
</reference>
<keyword evidence="4" id="KW-1185">Reference proteome</keyword>
<proteinExistence type="predicted"/>
<organism evidence="3 4">
    <name type="scientific">Caldicoprobacter faecalis</name>
    <dbReference type="NCBI Taxonomy" id="937334"/>
    <lineage>
        <taxon>Bacteria</taxon>
        <taxon>Bacillati</taxon>
        <taxon>Bacillota</taxon>
        <taxon>Clostridia</taxon>
        <taxon>Caldicoprobacterales</taxon>
        <taxon>Caldicoprobacteraceae</taxon>
        <taxon>Caldicoprobacter</taxon>
    </lineage>
</organism>
<feature type="coiled-coil region" evidence="1">
    <location>
        <begin position="234"/>
        <end position="261"/>
    </location>
</feature>
<evidence type="ECO:0000256" key="2">
    <source>
        <dbReference type="SAM" id="SignalP"/>
    </source>
</evidence>
<dbReference type="OrthoDB" id="9810153at2"/>
<dbReference type="AlphaFoldDB" id="A0A1I5US99"/>
<evidence type="ECO:0000313" key="3">
    <source>
        <dbReference type="EMBL" id="SFP98089.1"/>
    </source>
</evidence>
<dbReference type="Pfam" id="PF06207">
    <property type="entry name" value="DUF1002"/>
    <property type="match status" value="1"/>
</dbReference>
<dbReference type="EMBL" id="FOXR01000008">
    <property type="protein sequence ID" value="SFP98089.1"/>
    <property type="molecule type" value="Genomic_DNA"/>
</dbReference>
<protein>
    <submittedName>
        <fullName evidence="3">Uncharacterized protein YpuA, DUF1002 family</fullName>
    </submittedName>
</protein>
<sequence length="292" mass="32779">MKKWITACFCAVALLIGQLACVQAQVEEVVSLGADLNEKQQEQMLELFGVKADEVKIIKVTNQEERDYLEGLVSDDKIGTRAISCAYVKPLPEGEGLMVETYNISWVTKEMYANAMATAGVENARVVAAAPFMVSGTAALTGIMKAFEEVSGKELDEEAKKVANEELVTTGELGEDIGKDKAAALIKEIKERVIRERVKNPEDIKKIVLQIAKDLNIELTEEQINRIIELMEKISKLDLDIDRITTQLENITQRLDDIRRTVEENKGLLQRIWDVISRFINWLQSLIERLGV</sequence>
<gene>
    <name evidence="3" type="ORF">SAMN05444406_10845</name>
</gene>
<evidence type="ECO:0000256" key="1">
    <source>
        <dbReference type="SAM" id="Coils"/>
    </source>
</evidence>
<dbReference type="RefSeq" id="WP_025748545.1">
    <property type="nucleotide sequence ID" value="NZ_FOXR01000008.1"/>
</dbReference>
<dbReference type="STRING" id="937334.SAMN05444406_10845"/>
<keyword evidence="2" id="KW-0732">Signal</keyword>
<dbReference type="InterPro" id="IPR009343">
    <property type="entry name" value="DUF1002"/>
</dbReference>
<feature type="chain" id="PRO_5011733955" evidence="2">
    <location>
        <begin position="25"/>
        <end position="292"/>
    </location>
</feature>
<feature type="signal peptide" evidence="2">
    <location>
        <begin position="1"/>
        <end position="24"/>
    </location>
</feature>